<dbReference type="EMBL" id="CAHIKZ030000302">
    <property type="protein sequence ID" value="CAE1167429.1"/>
    <property type="molecule type" value="Genomic_DNA"/>
</dbReference>
<feature type="transmembrane region" description="Helical" evidence="1">
    <location>
        <begin position="62"/>
        <end position="80"/>
    </location>
</feature>
<accession>A0A812B3Z7</accession>
<feature type="transmembrane region" description="Helical" evidence="1">
    <location>
        <begin position="172"/>
        <end position="197"/>
    </location>
</feature>
<gene>
    <name evidence="2" type="ORF">SPHA_9432</name>
</gene>
<keyword evidence="1" id="KW-0812">Transmembrane</keyword>
<feature type="transmembrane region" description="Helical" evidence="1">
    <location>
        <begin position="6"/>
        <end position="28"/>
    </location>
</feature>
<organism evidence="2 3">
    <name type="scientific">Acanthosepion pharaonis</name>
    <name type="common">Pharaoh cuttlefish</name>
    <name type="synonym">Sepia pharaonis</name>
    <dbReference type="NCBI Taxonomy" id="158019"/>
    <lineage>
        <taxon>Eukaryota</taxon>
        <taxon>Metazoa</taxon>
        <taxon>Spiralia</taxon>
        <taxon>Lophotrochozoa</taxon>
        <taxon>Mollusca</taxon>
        <taxon>Cephalopoda</taxon>
        <taxon>Coleoidea</taxon>
        <taxon>Decapodiformes</taxon>
        <taxon>Sepiida</taxon>
        <taxon>Sepiina</taxon>
        <taxon>Sepiidae</taxon>
        <taxon>Acanthosepion</taxon>
    </lineage>
</organism>
<proteinExistence type="predicted"/>
<keyword evidence="1" id="KW-0472">Membrane</keyword>
<keyword evidence="1" id="KW-1133">Transmembrane helix</keyword>
<name>A0A812B3Z7_ACAPH</name>
<feature type="transmembrane region" description="Helical" evidence="1">
    <location>
        <begin position="129"/>
        <end position="160"/>
    </location>
</feature>
<feature type="transmembrane region" description="Helical" evidence="1">
    <location>
        <begin position="217"/>
        <end position="238"/>
    </location>
</feature>
<evidence type="ECO:0000313" key="2">
    <source>
        <dbReference type="EMBL" id="CAE1167429.1"/>
    </source>
</evidence>
<protein>
    <submittedName>
        <fullName evidence="2">Uncharacterized protein</fullName>
    </submittedName>
</protein>
<reference evidence="2" key="1">
    <citation type="submission" date="2021-01" db="EMBL/GenBank/DDBJ databases">
        <authorList>
            <person name="Li R."/>
            <person name="Bekaert M."/>
        </authorList>
    </citation>
    <scope>NUCLEOTIDE SEQUENCE</scope>
    <source>
        <strain evidence="2">Farmed</strain>
    </source>
</reference>
<evidence type="ECO:0000313" key="3">
    <source>
        <dbReference type="Proteomes" id="UP000597762"/>
    </source>
</evidence>
<dbReference type="Proteomes" id="UP000597762">
    <property type="component" value="Unassembled WGS sequence"/>
</dbReference>
<evidence type="ECO:0000256" key="1">
    <source>
        <dbReference type="SAM" id="Phobius"/>
    </source>
</evidence>
<comment type="caution">
    <text evidence="2">The sequence shown here is derived from an EMBL/GenBank/DDBJ whole genome shotgun (WGS) entry which is preliminary data.</text>
</comment>
<sequence length="361" mass="43648">MTLSFFFFLSFAKYMAFPLSFFPSFRLSFFYNRHFHSSKIYDSLFLSFFLSFFLLQNIWLSLFLSFLLSVFLSFTIDIFIHRKYMKIWLSLSFFFFFFFLFFFSFFKIYGFSFFSFFPSFFLLQSTFSFIYMTLSFFLFFSFFLFIWSFLSFFFFSFFFYNRHFHSLKIYGFPSFFLPSFPLSFFLSFRLDCVFIPFHYSPYLTETFFTFLQNSELLFFLCFFHPFFLSFFLLLDCLFLSFSRYHTELFPTFLQNLELLSFFLLSITHSIRPSITLLFYQVNSSDEESCFSFRFVCIHILIYPISNSVGINSSVDLHTYNAIFLFRLSIRAIYLSSESVGIQLRNVVSISKENAFSCSLVV</sequence>
<keyword evidence="3" id="KW-1185">Reference proteome</keyword>
<dbReference type="AlphaFoldDB" id="A0A812B3Z7"/>
<feature type="transmembrane region" description="Helical" evidence="1">
    <location>
        <begin position="87"/>
        <end position="109"/>
    </location>
</feature>